<name>A0A8S5LCM4_9CAUD</name>
<sequence>MLGRLRETLPRVERLVYGRMAGDPDRREENA</sequence>
<dbReference type="EMBL" id="BK014685">
    <property type="protein sequence ID" value="DAD67764.1"/>
    <property type="molecule type" value="Genomic_DNA"/>
</dbReference>
<reference evidence="1" key="1">
    <citation type="journal article" date="2021" name="Proc. Natl. Acad. Sci. U.S.A.">
        <title>A Catalog of Tens of Thousands of Viruses from Human Metagenomes Reveals Hidden Associations with Chronic Diseases.</title>
        <authorList>
            <person name="Tisza M.J."/>
            <person name="Buck C.B."/>
        </authorList>
    </citation>
    <scope>NUCLEOTIDE SEQUENCE</scope>
    <source>
        <strain evidence="1">Ctngn1</strain>
    </source>
</reference>
<evidence type="ECO:0000313" key="1">
    <source>
        <dbReference type="EMBL" id="DAD67764.1"/>
    </source>
</evidence>
<accession>A0A8S5LCM4</accession>
<organism evidence="1">
    <name type="scientific">Myoviridae sp. ctngn1</name>
    <dbReference type="NCBI Taxonomy" id="2823551"/>
    <lineage>
        <taxon>Viruses</taxon>
        <taxon>Duplodnaviria</taxon>
        <taxon>Heunggongvirae</taxon>
        <taxon>Uroviricota</taxon>
        <taxon>Caudoviricetes</taxon>
    </lineage>
</organism>
<proteinExistence type="predicted"/>
<protein>
    <submittedName>
        <fullName evidence="1">Uncharacterized protein</fullName>
    </submittedName>
</protein>